<dbReference type="Pfam" id="PF13411">
    <property type="entry name" value="MerR_1"/>
    <property type="match status" value="1"/>
</dbReference>
<evidence type="ECO:0000256" key="2">
    <source>
        <dbReference type="ARBA" id="ARBA00023015"/>
    </source>
</evidence>
<keyword evidence="2" id="KW-0805">Transcription regulation</keyword>
<dbReference type="Gene3D" id="1.10.1660.10">
    <property type="match status" value="1"/>
</dbReference>
<evidence type="ECO:0000259" key="6">
    <source>
        <dbReference type="PROSITE" id="PS50937"/>
    </source>
</evidence>
<dbReference type="CDD" id="cd01109">
    <property type="entry name" value="HTH_YyaN"/>
    <property type="match status" value="1"/>
</dbReference>
<evidence type="ECO:0000256" key="1">
    <source>
        <dbReference type="ARBA" id="ARBA00022491"/>
    </source>
</evidence>
<dbReference type="GO" id="GO:0003677">
    <property type="term" value="F:DNA binding"/>
    <property type="evidence" value="ECO:0007669"/>
    <property type="project" value="UniProtKB-KW"/>
</dbReference>
<keyword evidence="3" id="KW-0238">DNA-binding</keyword>
<keyword evidence="1" id="KW-0678">Repressor</keyword>
<dbReference type="InterPro" id="IPR009061">
    <property type="entry name" value="DNA-bd_dom_put_sf"/>
</dbReference>
<dbReference type="InterPro" id="IPR000551">
    <property type="entry name" value="MerR-type_HTH_dom"/>
</dbReference>
<dbReference type="SUPFAM" id="SSF46955">
    <property type="entry name" value="Putative DNA-binding domain"/>
    <property type="match status" value="1"/>
</dbReference>
<evidence type="ECO:0000313" key="7">
    <source>
        <dbReference type="EMBL" id="TPR44245.1"/>
    </source>
</evidence>
<evidence type="ECO:0000313" key="8">
    <source>
        <dbReference type="Proteomes" id="UP000784700"/>
    </source>
</evidence>
<dbReference type="InterPro" id="IPR047057">
    <property type="entry name" value="MerR_fam"/>
</dbReference>
<organism evidence="7 8">
    <name type="scientific">Apilactobacillus micheneri</name>
    <dbReference type="NCBI Taxonomy" id="1899430"/>
    <lineage>
        <taxon>Bacteria</taxon>
        <taxon>Bacillati</taxon>
        <taxon>Bacillota</taxon>
        <taxon>Bacilli</taxon>
        <taxon>Lactobacillales</taxon>
        <taxon>Lactobacillaceae</taxon>
        <taxon>Apilactobacillus</taxon>
    </lineage>
</organism>
<feature type="coiled-coil region" evidence="5">
    <location>
        <begin position="86"/>
        <end position="113"/>
    </location>
</feature>
<reference evidence="7" key="1">
    <citation type="submission" date="2018-08" db="EMBL/GenBank/DDBJ databases">
        <title>Comparative genomics of wild bee and flower associated Lactobacillus reveals potential adaptation to the bee host.</title>
        <authorList>
            <person name="Vuong H.Q."/>
            <person name="Mcfrederick Q.S."/>
        </authorList>
    </citation>
    <scope>NUCLEOTIDE SEQUENCE</scope>
    <source>
        <strain evidence="7">HV_63</strain>
    </source>
</reference>
<keyword evidence="4" id="KW-0804">Transcription</keyword>
<evidence type="ECO:0000256" key="4">
    <source>
        <dbReference type="ARBA" id="ARBA00023163"/>
    </source>
</evidence>
<dbReference type="GO" id="GO:0003700">
    <property type="term" value="F:DNA-binding transcription factor activity"/>
    <property type="evidence" value="ECO:0007669"/>
    <property type="project" value="InterPro"/>
</dbReference>
<dbReference type="EMBL" id="QUBG01000003">
    <property type="protein sequence ID" value="TPR44245.1"/>
    <property type="molecule type" value="Genomic_DNA"/>
</dbReference>
<gene>
    <name evidence="7" type="ORF">DY130_04175</name>
</gene>
<evidence type="ECO:0000256" key="5">
    <source>
        <dbReference type="SAM" id="Coils"/>
    </source>
</evidence>
<comment type="caution">
    <text evidence="7">The sequence shown here is derived from an EMBL/GenBank/DDBJ whole genome shotgun (WGS) entry which is preliminary data.</text>
</comment>
<dbReference type="PROSITE" id="PS50937">
    <property type="entry name" value="HTH_MERR_2"/>
    <property type="match status" value="1"/>
</dbReference>
<dbReference type="AlphaFoldDB" id="A0A9Q8MUB1"/>
<evidence type="ECO:0000256" key="3">
    <source>
        <dbReference type="ARBA" id="ARBA00023125"/>
    </source>
</evidence>
<proteinExistence type="predicted"/>
<dbReference type="PANTHER" id="PTHR30204:SF69">
    <property type="entry name" value="MERR-FAMILY TRANSCRIPTIONAL REGULATOR"/>
    <property type="match status" value="1"/>
</dbReference>
<keyword evidence="5" id="KW-0175">Coiled coil</keyword>
<dbReference type="Proteomes" id="UP000784700">
    <property type="component" value="Unassembled WGS sequence"/>
</dbReference>
<name>A0A9Q8MUB1_9LACO</name>
<protein>
    <submittedName>
        <fullName evidence="7">MerR family transcriptional regulator</fullName>
    </submittedName>
</protein>
<feature type="domain" description="HTH merR-type" evidence="6">
    <location>
        <begin position="5"/>
        <end position="74"/>
    </location>
</feature>
<sequence length="134" mass="15820">MRSDFLEIKNAAKKVGLNENTVRYYSDNGLVPSVKRDKNNHRIFDQEAINWLMGDKRMREAGMSIDNLKKYVDLCLKGQSTIKERYQIIENLKVQAQRQLQEAQKRVQYLSKKSDIYKKGLNNKNEDILNPKKW</sequence>
<dbReference type="PANTHER" id="PTHR30204">
    <property type="entry name" value="REDOX-CYCLING DRUG-SENSING TRANSCRIPTIONAL ACTIVATOR SOXR"/>
    <property type="match status" value="1"/>
</dbReference>
<accession>A0A9Q8MUB1</accession>
<dbReference type="SMART" id="SM00422">
    <property type="entry name" value="HTH_MERR"/>
    <property type="match status" value="1"/>
</dbReference>